<feature type="region of interest" description="Disordered" evidence="1">
    <location>
        <begin position="1"/>
        <end position="172"/>
    </location>
</feature>
<gene>
    <name evidence="2" type="ORF">PIB30_023577</name>
</gene>
<name>A0ABU6X7S5_9FABA</name>
<evidence type="ECO:0000313" key="3">
    <source>
        <dbReference type="Proteomes" id="UP001341840"/>
    </source>
</evidence>
<reference evidence="2 3" key="1">
    <citation type="journal article" date="2023" name="Plants (Basel)">
        <title>Bridging the Gap: Combining Genomics and Transcriptomics Approaches to Understand Stylosanthes scabra, an Orphan Legume from the Brazilian Caatinga.</title>
        <authorList>
            <person name="Ferreira-Neto J.R.C."/>
            <person name="da Silva M.D."/>
            <person name="Binneck E."/>
            <person name="de Melo N.F."/>
            <person name="da Silva R.H."/>
            <person name="de Melo A.L.T.M."/>
            <person name="Pandolfi V."/>
            <person name="Bustamante F.O."/>
            <person name="Brasileiro-Vidal A.C."/>
            <person name="Benko-Iseppon A.M."/>
        </authorList>
    </citation>
    <scope>NUCLEOTIDE SEQUENCE [LARGE SCALE GENOMIC DNA]</scope>
    <source>
        <tissue evidence="2">Leaves</tissue>
    </source>
</reference>
<comment type="caution">
    <text evidence="2">The sequence shown here is derived from an EMBL/GenBank/DDBJ whole genome shotgun (WGS) entry which is preliminary data.</text>
</comment>
<feature type="compositionally biased region" description="Polar residues" evidence="1">
    <location>
        <begin position="60"/>
        <end position="76"/>
    </location>
</feature>
<accession>A0ABU6X7S5</accession>
<feature type="compositionally biased region" description="Low complexity" evidence="1">
    <location>
        <begin position="146"/>
        <end position="156"/>
    </location>
</feature>
<protein>
    <submittedName>
        <fullName evidence="2">Uncharacterized protein</fullName>
    </submittedName>
</protein>
<feature type="compositionally biased region" description="Basic residues" evidence="1">
    <location>
        <begin position="39"/>
        <end position="49"/>
    </location>
</feature>
<evidence type="ECO:0000256" key="1">
    <source>
        <dbReference type="SAM" id="MobiDB-lite"/>
    </source>
</evidence>
<organism evidence="2 3">
    <name type="scientific">Stylosanthes scabra</name>
    <dbReference type="NCBI Taxonomy" id="79078"/>
    <lineage>
        <taxon>Eukaryota</taxon>
        <taxon>Viridiplantae</taxon>
        <taxon>Streptophyta</taxon>
        <taxon>Embryophyta</taxon>
        <taxon>Tracheophyta</taxon>
        <taxon>Spermatophyta</taxon>
        <taxon>Magnoliopsida</taxon>
        <taxon>eudicotyledons</taxon>
        <taxon>Gunneridae</taxon>
        <taxon>Pentapetalae</taxon>
        <taxon>rosids</taxon>
        <taxon>fabids</taxon>
        <taxon>Fabales</taxon>
        <taxon>Fabaceae</taxon>
        <taxon>Papilionoideae</taxon>
        <taxon>50 kb inversion clade</taxon>
        <taxon>dalbergioids sensu lato</taxon>
        <taxon>Dalbergieae</taxon>
        <taxon>Pterocarpus clade</taxon>
        <taxon>Stylosanthes</taxon>
    </lineage>
</organism>
<dbReference type="EMBL" id="JASCZI010211531">
    <property type="protein sequence ID" value="MED6193912.1"/>
    <property type="molecule type" value="Genomic_DNA"/>
</dbReference>
<dbReference type="Proteomes" id="UP001341840">
    <property type="component" value="Unassembled WGS sequence"/>
</dbReference>
<evidence type="ECO:0000313" key="2">
    <source>
        <dbReference type="EMBL" id="MED6193912.1"/>
    </source>
</evidence>
<proteinExistence type="predicted"/>
<sequence>MLPPRSAFDCGATGYKRRGCPKPTSSAQASKQSQDKPTNKGKAKVRGHPAAKPINRGTKRSSTQPTDQSATNKRICSTSSSSSQPEAAKASTRTNARPTNPGSTTGRPKSKPTNALSSSQPNISATKTSPTPRKKALTQPTKKASIRSSASSTSQSLGKRNHFFVSTPHISL</sequence>
<keyword evidence="3" id="KW-1185">Reference proteome</keyword>
<feature type="compositionally biased region" description="Polar residues" evidence="1">
    <location>
        <begin position="91"/>
        <end position="131"/>
    </location>
</feature>